<dbReference type="AlphaFoldDB" id="A0A8S9XJ17"/>
<accession>A0A8S9XJ17</accession>
<name>A0A8S9XJ17_APOLU</name>
<evidence type="ECO:0000313" key="1">
    <source>
        <dbReference type="EMBL" id="KAF6208599.1"/>
    </source>
</evidence>
<dbReference type="Proteomes" id="UP000466442">
    <property type="component" value="Unassembled WGS sequence"/>
</dbReference>
<evidence type="ECO:0000313" key="2">
    <source>
        <dbReference type="Proteomes" id="UP000466442"/>
    </source>
</evidence>
<dbReference type="EMBL" id="WIXP02000007">
    <property type="protein sequence ID" value="KAF6208599.1"/>
    <property type="molecule type" value="Genomic_DNA"/>
</dbReference>
<proteinExistence type="predicted"/>
<sequence length="136" mass="15298">MEPPELQMKPSASLSGAKDIEIYDEIDQRTIVRGLQRSIAEGTVNTHLYRAVMTFKFQVRITVVDSSMSKLFGSSRTTESDCRLGSEWMREASRNRGELQEDGMTTKTVRLFHSLTKQLRATIISVQSGCGRPPET</sequence>
<comment type="caution">
    <text evidence="1">The sequence shown here is derived from an EMBL/GenBank/DDBJ whole genome shotgun (WGS) entry which is preliminary data.</text>
</comment>
<protein>
    <submittedName>
        <fullName evidence="1">Uncharacterized protein</fullName>
    </submittedName>
</protein>
<organism evidence="1 2">
    <name type="scientific">Apolygus lucorum</name>
    <name type="common">Small green plant bug</name>
    <name type="synonym">Lygocoris lucorum</name>
    <dbReference type="NCBI Taxonomy" id="248454"/>
    <lineage>
        <taxon>Eukaryota</taxon>
        <taxon>Metazoa</taxon>
        <taxon>Ecdysozoa</taxon>
        <taxon>Arthropoda</taxon>
        <taxon>Hexapoda</taxon>
        <taxon>Insecta</taxon>
        <taxon>Pterygota</taxon>
        <taxon>Neoptera</taxon>
        <taxon>Paraneoptera</taxon>
        <taxon>Hemiptera</taxon>
        <taxon>Heteroptera</taxon>
        <taxon>Panheteroptera</taxon>
        <taxon>Cimicomorpha</taxon>
        <taxon>Miridae</taxon>
        <taxon>Mirini</taxon>
        <taxon>Apolygus</taxon>
    </lineage>
</organism>
<reference evidence="1" key="1">
    <citation type="journal article" date="2021" name="Mol. Ecol. Resour.">
        <title>Apolygus lucorum genome provides insights into omnivorousness and mesophyll feeding.</title>
        <authorList>
            <person name="Liu Y."/>
            <person name="Liu H."/>
            <person name="Wang H."/>
            <person name="Huang T."/>
            <person name="Liu B."/>
            <person name="Yang B."/>
            <person name="Yin L."/>
            <person name="Li B."/>
            <person name="Zhang Y."/>
            <person name="Zhang S."/>
            <person name="Jiang F."/>
            <person name="Zhang X."/>
            <person name="Ren Y."/>
            <person name="Wang B."/>
            <person name="Wang S."/>
            <person name="Lu Y."/>
            <person name="Wu K."/>
            <person name="Fan W."/>
            <person name="Wang G."/>
        </authorList>
    </citation>
    <scope>NUCLEOTIDE SEQUENCE</scope>
    <source>
        <strain evidence="1">12Hb</strain>
    </source>
</reference>
<keyword evidence="2" id="KW-1185">Reference proteome</keyword>
<gene>
    <name evidence="1" type="ORF">GE061_017057</name>
</gene>